<dbReference type="Gene3D" id="3.40.50.10490">
    <property type="entry name" value="Glucose-6-phosphate isomerase like protein, domain 1"/>
    <property type="match status" value="1"/>
</dbReference>
<accession>A0A562QU43</accession>
<dbReference type="AlphaFoldDB" id="A0A562QU43"/>
<evidence type="ECO:0000259" key="1">
    <source>
        <dbReference type="Pfam" id="PF10740"/>
    </source>
</evidence>
<protein>
    <submittedName>
        <fullName evidence="2">Uncharacterized protein DUF2529</fullName>
    </submittedName>
</protein>
<dbReference type="InterPro" id="IPR046348">
    <property type="entry name" value="SIS_dom_sf"/>
</dbReference>
<dbReference type="EMBL" id="VLKZ01000001">
    <property type="protein sequence ID" value="TWI59760.1"/>
    <property type="molecule type" value="Genomic_DNA"/>
</dbReference>
<organism evidence="2 3">
    <name type="scientific">Halalkalibacter nanhaiisediminis</name>
    <dbReference type="NCBI Taxonomy" id="688079"/>
    <lineage>
        <taxon>Bacteria</taxon>
        <taxon>Bacillati</taxon>
        <taxon>Bacillota</taxon>
        <taxon>Bacilli</taxon>
        <taxon>Bacillales</taxon>
        <taxon>Bacillaceae</taxon>
        <taxon>Halalkalibacter</taxon>
    </lineage>
</organism>
<gene>
    <name evidence="2" type="ORF">IQ10_00181</name>
</gene>
<dbReference type="Pfam" id="PF10740">
    <property type="entry name" value="DUF2529"/>
    <property type="match status" value="1"/>
</dbReference>
<evidence type="ECO:0000313" key="2">
    <source>
        <dbReference type="EMBL" id="TWI59760.1"/>
    </source>
</evidence>
<feature type="domain" description="DUF2529" evidence="1">
    <location>
        <begin position="1"/>
        <end position="170"/>
    </location>
</feature>
<reference evidence="2 3" key="1">
    <citation type="journal article" date="2015" name="Stand. Genomic Sci.">
        <title>Genomic Encyclopedia of Bacterial and Archaeal Type Strains, Phase III: the genomes of soil and plant-associated and newly described type strains.</title>
        <authorList>
            <person name="Whitman W.B."/>
            <person name="Woyke T."/>
            <person name="Klenk H.P."/>
            <person name="Zhou Y."/>
            <person name="Lilburn T.G."/>
            <person name="Beck B.J."/>
            <person name="De Vos P."/>
            <person name="Vandamme P."/>
            <person name="Eisen J.A."/>
            <person name="Garrity G."/>
            <person name="Hugenholtz P."/>
            <person name="Kyrpides N.C."/>
        </authorList>
    </citation>
    <scope>NUCLEOTIDE SEQUENCE [LARGE SCALE GENOMIC DNA]</scope>
    <source>
        <strain evidence="2 3">CGMCC 1.10116</strain>
    </source>
</reference>
<keyword evidence="3" id="KW-1185">Reference proteome</keyword>
<comment type="caution">
    <text evidence="2">The sequence shown here is derived from an EMBL/GenBank/DDBJ whole genome shotgun (WGS) entry which is preliminary data.</text>
</comment>
<dbReference type="InterPro" id="IPR019676">
    <property type="entry name" value="DUF2529"/>
</dbReference>
<dbReference type="RefSeq" id="WP_144448593.1">
    <property type="nucleotide sequence ID" value="NZ_VLKZ01000001.1"/>
</dbReference>
<dbReference type="Proteomes" id="UP000315711">
    <property type="component" value="Unassembled WGS sequence"/>
</dbReference>
<proteinExistence type="predicted"/>
<dbReference type="OrthoDB" id="2737584at2"/>
<dbReference type="GO" id="GO:1901135">
    <property type="term" value="P:carbohydrate derivative metabolic process"/>
    <property type="evidence" value="ECO:0007669"/>
    <property type="project" value="InterPro"/>
</dbReference>
<evidence type="ECO:0000313" key="3">
    <source>
        <dbReference type="Proteomes" id="UP000315711"/>
    </source>
</evidence>
<sequence length="175" mass="19633">MLKMFTTQLIGLLKGIQEREDLAMEDAARLLSQALIGEGYVYLYGAGEMNAITSEALYGKERLPKFLSLFDQDKMVDLNSTDRVLLLTRSSADKNVLAYAKEVALKQIPIVVISSIDEHDRELVDLADVHLDLNLTTSLVPTETGERVGYPASLAGLYVYFCLYLLINDFLEEYE</sequence>
<dbReference type="GO" id="GO:0097367">
    <property type="term" value="F:carbohydrate derivative binding"/>
    <property type="evidence" value="ECO:0007669"/>
    <property type="project" value="InterPro"/>
</dbReference>
<name>A0A562QU43_9BACI</name>
<dbReference type="SUPFAM" id="SSF53697">
    <property type="entry name" value="SIS domain"/>
    <property type="match status" value="1"/>
</dbReference>